<evidence type="ECO:0000313" key="2">
    <source>
        <dbReference type="Proteomes" id="UP000298652"/>
    </source>
</evidence>
<evidence type="ECO:0000313" key="1">
    <source>
        <dbReference type="EMBL" id="TKW05967.1"/>
    </source>
</evidence>
<organism evidence="1 2">
    <name type="scientific">Setaria viridis</name>
    <name type="common">Green bristlegrass</name>
    <name type="synonym">Setaria italica subsp. viridis</name>
    <dbReference type="NCBI Taxonomy" id="4556"/>
    <lineage>
        <taxon>Eukaryota</taxon>
        <taxon>Viridiplantae</taxon>
        <taxon>Streptophyta</taxon>
        <taxon>Embryophyta</taxon>
        <taxon>Tracheophyta</taxon>
        <taxon>Spermatophyta</taxon>
        <taxon>Magnoliopsida</taxon>
        <taxon>Liliopsida</taxon>
        <taxon>Poales</taxon>
        <taxon>Poaceae</taxon>
        <taxon>PACMAD clade</taxon>
        <taxon>Panicoideae</taxon>
        <taxon>Panicodae</taxon>
        <taxon>Paniceae</taxon>
        <taxon>Cenchrinae</taxon>
        <taxon>Setaria</taxon>
    </lineage>
</organism>
<accession>A0A4U6U6W3</accession>
<proteinExistence type="predicted"/>
<dbReference type="EMBL" id="CM016558">
    <property type="protein sequence ID" value="TKW05967.1"/>
    <property type="molecule type" value="Genomic_DNA"/>
</dbReference>
<name>A0A4U6U6W3_SETVI</name>
<gene>
    <name evidence="1" type="ORF">SEVIR_7G211201v2</name>
</gene>
<dbReference type="Gramene" id="TKW05967">
    <property type="protein sequence ID" value="TKW05967"/>
    <property type="gene ID" value="SEVIR_7G211201v2"/>
</dbReference>
<reference evidence="1" key="1">
    <citation type="submission" date="2019-03" db="EMBL/GenBank/DDBJ databases">
        <title>WGS assembly of Setaria viridis.</title>
        <authorList>
            <person name="Huang P."/>
            <person name="Jenkins J."/>
            <person name="Grimwood J."/>
            <person name="Barry K."/>
            <person name="Healey A."/>
            <person name="Mamidi S."/>
            <person name="Sreedasyam A."/>
            <person name="Shu S."/>
            <person name="Feldman M."/>
            <person name="Wu J."/>
            <person name="Yu Y."/>
            <person name="Chen C."/>
            <person name="Johnson J."/>
            <person name="Rokhsar D."/>
            <person name="Baxter I."/>
            <person name="Schmutz J."/>
            <person name="Brutnell T."/>
            <person name="Kellogg E."/>
        </authorList>
    </citation>
    <scope>NUCLEOTIDE SEQUENCE [LARGE SCALE GENOMIC DNA]</scope>
</reference>
<protein>
    <submittedName>
        <fullName evidence="1">Uncharacterized protein</fullName>
    </submittedName>
</protein>
<keyword evidence="2" id="KW-1185">Reference proteome</keyword>
<dbReference type="AlphaFoldDB" id="A0A4U6U6W3"/>
<sequence length="35" mass="4072">MHRHMHMYAQAFLRPCTGADQEQAPARSVFLLDIE</sequence>
<dbReference type="Proteomes" id="UP000298652">
    <property type="component" value="Chromosome 7"/>
</dbReference>